<evidence type="ECO:0000256" key="3">
    <source>
        <dbReference type="SAM" id="MobiDB-lite"/>
    </source>
</evidence>
<evidence type="ECO:0000313" key="6">
    <source>
        <dbReference type="Proteomes" id="UP001583177"/>
    </source>
</evidence>
<accession>A0ABR3W4A8</accession>
<feature type="compositionally biased region" description="Low complexity" evidence="3">
    <location>
        <begin position="7"/>
        <end position="37"/>
    </location>
</feature>
<comment type="subcellular location">
    <subcellularLocation>
        <location evidence="1">Cytoplasm</location>
    </subcellularLocation>
</comment>
<name>A0ABR3W4A8_9PEZI</name>
<evidence type="ECO:0000259" key="4">
    <source>
        <dbReference type="PROSITE" id="PS51207"/>
    </source>
</evidence>
<feature type="region of interest" description="Disordered" evidence="3">
    <location>
        <begin position="569"/>
        <end position="628"/>
    </location>
</feature>
<dbReference type="InterPro" id="IPR003114">
    <property type="entry name" value="Phox_assoc"/>
</dbReference>
<gene>
    <name evidence="5" type="ORF">Daus18300_012063</name>
</gene>
<feature type="region of interest" description="Disordered" evidence="3">
    <location>
        <begin position="1"/>
        <end position="71"/>
    </location>
</feature>
<feature type="compositionally biased region" description="Low complexity" evidence="3">
    <location>
        <begin position="578"/>
        <end position="607"/>
    </location>
</feature>
<dbReference type="InterPro" id="IPR051837">
    <property type="entry name" value="SortingNexin/PXDomain-PKLike"/>
</dbReference>
<dbReference type="Proteomes" id="UP001583177">
    <property type="component" value="Unassembled WGS sequence"/>
</dbReference>
<sequence>MAIDAQLSALDSSSSSSSLSSAAIDPLTAATTATTRPLPDPSTPKRPWSKHSRTSSNISRRRSQRSNATPTDFLSDKATAQLIRRVLCPQQAGDRGRATPAPIHDILPPLTSRNDVDLQLYAIIAIILRDFVQAWYNKITPDETFVAEVVHIIAHCTRALEQRLRKIDVESLLLDELPDLLDKHIQGQSPPSRGTLHGQEHGHGKATTDSAFLLIAYRASRKPIVQYPIQTDSRAIYHALCPLPHLSPIPDIDNPVTIFEQAENEVAYRQLLVQGVLTVLLPTEDLENECLTSLVGEILSEMIIGGVVAKKVSEPWMIWTGLTILSDVLRRRQKESRRSRLARADSAGQGARGLSIPWLFWSFVHYIFALITFVRALVMTLATSRTLPSRGQVLPLSKAELTRHNDGSEETTKTSAHSSVESSSEVAKTPVLAFSIWSTVSDWLEMNKRMPWLCGNLSMAQWLAIAGPGRVAGFDGVVDRLLSDSIRRHVLDPALVPTALRNLRGALFPNNAMGAPTLFPPESEHELLALRRRCASALWALVPSAAGRLFFGGSAASWLARWLKADLSSPLSRSGPATNTNSTNSSSSSEAVDAGDDPAAAASPHQQAHVEGKRRGTGEQPQEQGPDARIISEIETGILDVFSDPYCNKHLMYGALELVLVRLVPELAEKGVVELWEERLN</sequence>
<dbReference type="EMBL" id="JAWRVE010000156">
    <property type="protein sequence ID" value="KAL1852819.1"/>
    <property type="molecule type" value="Genomic_DNA"/>
</dbReference>
<evidence type="ECO:0000313" key="5">
    <source>
        <dbReference type="EMBL" id="KAL1852819.1"/>
    </source>
</evidence>
<keyword evidence="6" id="KW-1185">Reference proteome</keyword>
<reference evidence="5 6" key="1">
    <citation type="journal article" date="2024" name="IMA Fungus">
        <title>IMA Genome - F19 : A genome assembly and annotation guide to empower mycologists, including annotated draft genome sequences of Ceratocystis pirilliformis, Diaporthe australafricana, Fusarium ophioides, Paecilomyces lecythidis, and Sporothrix stenoceras.</title>
        <authorList>
            <person name="Aylward J."/>
            <person name="Wilson A.M."/>
            <person name="Visagie C.M."/>
            <person name="Spraker J."/>
            <person name="Barnes I."/>
            <person name="Buitendag C."/>
            <person name="Ceriani C."/>
            <person name="Del Mar Angel L."/>
            <person name="du Plessis D."/>
            <person name="Fuchs T."/>
            <person name="Gasser K."/>
            <person name="Kramer D."/>
            <person name="Li W."/>
            <person name="Munsamy K."/>
            <person name="Piso A."/>
            <person name="Price J.L."/>
            <person name="Sonnekus B."/>
            <person name="Thomas C."/>
            <person name="van der Nest A."/>
            <person name="van Dijk A."/>
            <person name="van Heerden A."/>
            <person name="van Vuuren N."/>
            <person name="Yilmaz N."/>
            <person name="Duong T.A."/>
            <person name="van der Merwe N.A."/>
            <person name="Wingfield M.J."/>
            <person name="Wingfield B.D."/>
        </authorList>
    </citation>
    <scope>NUCLEOTIDE SEQUENCE [LARGE SCALE GENOMIC DNA]</scope>
    <source>
        <strain evidence="5 6">CMW 18300</strain>
    </source>
</reference>
<feature type="region of interest" description="Disordered" evidence="3">
    <location>
        <begin position="185"/>
        <end position="204"/>
    </location>
</feature>
<feature type="domain" description="PXA" evidence="4">
    <location>
        <begin position="113"/>
        <end position="329"/>
    </location>
</feature>
<protein>
    <recommendedName>
        <fullName evidence="4">PXA domain-containing protein</fullName>
    </recommendedName>
</protein>
<feature type="compositionally biased region" description="Basic and acidic residues" evidence="3">
    <location>
        <begin position="608"/>
        <end position="617"/>
    </location>
</feature>
<comment type="caution">
    <text evidence="5">The sequence shown here is derived from an EMBL/GenBank/DDBJ whole genome shotgun (WGS) entry which is preliminary data.</text>
</comment>
<evidence type="ECO:0000256" key="1">
    <source>
        <dbReference type="ARBA" id="ARBA00004496"/>
    </source>
</evidence>
<keyword evidence="2" id="KW-0963">Cytoplasm</keyword>
<feature type="compositionally biased region" description="Low complexity" evidence="3">
    <location>
        <begin position="413"/>
        <end position="422"/>
    </location>
</feature>
<evidence type="ECO:0000256" key="2">
    <source>
        <dbReference type="ARBA" id="ARBA00022490"/>
    </source>
</evidence>
<proteinExistence type="predicted"/>
<dbReference type="PANTHER" id="PTHR22999:SF23">
    <property type="entry name" value="SORTING NEXIN-16"/>
    <property type="match status" value="1"/>
</dbReference>
<feature type="compositionally biased region" description="Basic residues" evidence="3">
    <location>
        <begin position="47"/>
        <end position="64"/>
    </location>
</feature>
<dbReference type="PANTHER" id="PTHR22999">
    <property type="entry name" value="PX SERINE/THREONINE KINASE PXK"/>
    <property type="match status" value="1"/>
</dbReference>
<organism evidence="5 6">
    <name type="scientific">Diaporthe australafricana</name>
    <dbReference type="NCBI Taxonomy" id="127596"/>
    <lineage>
        <taxon>Eukaryota</taxon>
        <taxon>Fungi</taxon>
        <taxon>Dikarya</taxon>
        <taxon>Ascomycota</taxon>
        <taxon>Pezizomycotina</taxon>
        <taxon>Sordariomycetes</taxon>
        <taxon>Sordariomycetidae</taxon>
        <taxon>Diaporthales</taxon>
        <taxon>Diaporthaceae</taxon>
        <taxon>Diaporthe</taxon>
    </lineage>
</organism>
<feature type="region of interest" description="Disordered" evidence="3">
    <location>
        <begin position="398"/>
        <end position="422"/>
    </location>
</feature>
<dbReference type="SMART" id="SM00313">
    <property type="entry name" value="PXA"/>
    <property type="match status" value="1"/>
</dbReference>
<dbReference type="Pfam" id="PF02194">
    <property type="entry name" value="PXA"/>
    <property type="match status" value="1"/>
</dbReference>
<dbReference type="PROSITE" id="PS51207">
    <property type="entry name" value="PXA"/>
    <property type="match status" value="1"/>
</dbReference>
<feature type="compositionally biased region" description="Basic and acidic residues" evidence="3">
    <location>
        <begin position="400"/>
        <end position="412"/>
    </location>
</feature>